<dbReference type="InterPro" id="IPR032675">
    <property type="entry name" value="LRR_dom_sf"/>
</dbReference>
<dbReference type="EMBL" id="JARBJD010000073">
    <property type="protein sequence ID" value="KAK2954885.1"/>
    <property type="molecule type" value="Genomic_DNA"/>
</dbReference>
<sequence length="279" mass="30704">MIYEKTGIGTHPGAVLCALERLLLASNLLPSLSLIESQFQNLHTLSLAGNGISELYCHFFLLLPKLSRLDFTLNELTHLPESIGSGNTKRISLDVSFNKWTSLPHFLVDSNSSLDSSQLLSLRQRFFGTCPPHTPVTLTLASPVGLTLDGSGSRPFGIGRGIEVSSVTLAGVSFDVWASSDRVDSYLNELNNADSSRPIVEHDGSQSNSERAVHPHISQHNHNENKKDHLLMTTNRESVLLHRHCSIRLGPSDIDPESARDVVRIDSNTKLGRSRVRLK</sequence>
<evidence type="ECO:0000313" key="4">
    <source>
        <dbReference type="Proteomes" id="UP001281761"/>
    </source>
</evidence>
<accession>A0ABQ9XTS8</accession>
<keyword evidence="2" id="KW-0677">Repeat</keyword>
<dbReference type="SMART" id="SM00369">
    <property type="entry name" value="LRR_TYP"/>
    <property type="match status" value="2"/>
</dbReference>
<reference evidence="3 4" key="1">
    <citation type="journal article" date="2022" name="bioRxiv">
        <title>Genomics of Preaxostyla Flagellates Illuminates Evolutionary Transitions and the Path Towards Mitochondrial Loss.</title>
        <authorList>
            <person name="Novak L.V.F."/>
            <person name="Treitli S.C."/>
            <person name="Pyrih J."/>
            <person name="Halakuc P."/>
            <person name="Pipaliya S.V."/>
            <person name="Vacek V."/>
            <person name="Brzon O."/>
            <person name="Soukal P."/>
            <person name="Eme L."/>
            <person name="Dacks J.B."/>
            <person name="Karnkowska A."/>
            <person name="Elias M."/>
            <person name="Hampl V."/>
        </authorList>
    </citation>
    <scope>NUCLEOTIDE SEQUENCE [LARGE SCALE GENOMIC DNA]</scope>
    <source>
        <strain evidence="3">NAU3</strain>
        <tissue evidence="3">Gut</tissue>
    </source>
</reference>
<dbReference type="InterPro" id="IPR003591">
    <property type="entry name" value="Leu-rich_rpt_typical-subtyp"/>
</dbReference>
<dbReference type="Gene3D" id="3.80.10.10">
    <property type="entry name" value="Ribonuclease Inhibitor"/>
    <property type="match status" value="1"/>
</dbReference>
<proteinExistence type="predicted"/>
<evidence type="ECO:0000313" key="3">
    <source>
        <dbReference type="EMBL" id="KAK2954885.1"/>
    </source>
</evidence>
<dbReference type="PROSITE" id="PS51450">
    <property type="entry name" value="LRR"/>
    <property type="match status" value="1"/>
</dbReference>
<dbReference type="InterPro" id="IPR001611">
    <property type="entry name" value="Leu-rich_rpt"/>
</dbReference>
<organism evidence="3 4">
    <name type="scientific">Blattamonas nauphoetae</name>
    <dbReference type="NCBI Taxonomy" id="2049346"/>
    <lineage>
        <taxon>Eukaryota</taxon>
        <taxon>Metamonada</taxon>
        <taxon>Preaxostyla</taxon>
        <taxon>Oxymonadida</taxon>
        <taxon>Blattamonas</taxon>
    </lineage>
</organism>
<dbReference type="Proteomes" id="UP001281761">
    <property type="component" value="Unassembled WGS sequence"/>
</dbReference>
<comment type="caution">
    <text evidence="3">The sequence shown here is derived from an EMBL/GenBank/DDBJ whole genome shotgun (WGS) entry which is preliminary data.</text>
</comment>
<dbReference type="SUPFAM" id="SSF52058">
    <property type="entry name" value="L domain-like"/>
    <property type="match status" value="1"/>
</dbReference>
<evidence type="ECO:0000256" key="2">
    <source>
        <dbReference type="ARBA" id="ARBA00022737"/>
    </source>
</evidence>
<keyword evidence="4" id="KW-1185">Reference proteome</keyword>
<name>A0ABQ9XTS8_9EUKA</name>
<gene>
    <name evidence="3" type="ORF">BLNAU_10215</name>
</gene>
<keyword evidence="1" id="KW-0433">Leucine-rich repeat</keyword>
<evidence type="ECO:0000256" key="1">
    <source>
        <dbReference type="ARBA" id="ARBA00022614"/>
    </source>
</evidence>
<protein>
    <submittedName>
        <fullName evidence="3">Uncharacterized protein</fullName>
    </submittedName>
</protein>